<name>C8VZE9_DESAS</name>
<dbReference type="GO" id="GO:0009253">
    <property type="term" value="P:peptidoglycan catabolic process"/>
    <property type="evidence" value="ECO:0007669"/>
    <property type="project" value="InterPro"/>
</dbReference>
<evidence type="ECO:0000313" key="4">
    <source>
        <dbReference type="Proteomes" id="UP000002217"/>
    </source>
</evidence>
<dbReference type="STRING" id="485916.Dtox_4227"/>
<dbReference type="InterPro" id="IPR050695">
    <property type="entry name" value="N-acetylmuramoyl_amidase_3"/>
</dbReference>
<sequence length="189" mass="20655">MRKNVVLDPGHGGQDPGAIGVNGLQEKKVNWDVANIVKEQLAGYDCVVHIMQPSCTNPNSTSSDELRLPVKYANNIKADFYLSVHENAGGGTGFESHVYTHPSELALKYQDAIHNEVAAYMAKFGFRDRGKRRSNFYVLRETNMPAVLLENLFIDSAANAAALQNPEFLHGLGNAIAYGIVLALGLKKI</sequence>
<reference evidence="3 4" key="1">
    <citation type="journal article" date="2009" name="Stand. Genomic Sci.">
        <title>Complete genome sequence of Desulfotomaculum acetoxidans type strain (5575).</title>
        <authorList>
            <person name="Spring S."/>
            <person name="Lapidus A."/>
            <person name="Schroder M."/>
            <person name="Gleim D."/>
            <person name="Sims D."/>
            <person name="Meincke L."/>
            <person name="Glavina Del Rio T."/>
            <person name="Tice H."/>
            <person name="Copeland A."/>
            <person name="Cheng J.F."/>
            <person name="Lucas S."/>
            <person name="Chen F."/>
            <person name="Nolan M."/>
            <person name="Bruce D."/>
            <person name="Goodwin L."/>
            <person name="Pitluck S."/>
            <person name="Ivanova N."/>
            <person name="Mavromatis K."/>
            <person name="Mikhailova N."/>
            <person name="Pati A."/>
            <person name="Chen A."/>
            <person name="Palaniappan K."/>
            <person name="Land M."/>
            <person name="Hauser L."/>
            <person name="Chang Y.J."/>
            <person name="Jeffries C.D."/>
            <person name="Chain P."/>
            <person name="Saunders E."/>
            <person name="Brettin T."/>
            <person name="Detter J.C."/>
            <person name="Goker M."/>
            <person name="Bristow J."/>
            <person name="Eisen J.A."/>
            <person name="Markowitz V."/>
            <person name="Hugenholtz P."/>
            <person name="Kyrpides N.C."/>
            <person name="Klenk H.P."/>
            <person name="Han C."/>
        </authorList>
    </citation>
    <scope>NUCLEOTIDE SEQUENCE [LARGE SCALE GENOMIC DNA]</scope>
    <source>
        <strain evidence="4">ATCC 49208 / DSM 771 / VKM B-1644</strain>
    </source>
</reference>
<evidence type="ECO:0000256" key="1">
    <source>
        <dbReference type="ARBA" id="ARBA00022801"/>
    </source>
</evidence>
<organism evidence="3 4">
    <name type="scientific">Desulfofarcimen acetoxidans (strain ATCC 49208 / DSM 771 / KCTC 5769 / VKM B-1644 / 5575)</name>
    <name type="common">Desulfotomaculum acetoxidans</name>
    <dbReference type="NCBI Taxonomy" id="485916"/>
    <lineage>
        <taxon>Bacteria</taxon>
        <taxon>Bacillati</taxon>
        <taxon>Bacillota</taxon>
        <taxon>Clostridia</taxon>
        <taxon>Eubacteriales</taxon>
        <taxon>Peptococcaceae</taxon>
        <taxon>Desulfofarcimen</taxon>
    </lineage>
</organism>
<dbReference type="InterPro" id="IPR002508">
    <property type="entry name" value="MurNAc-LAA_cat"/>
</dbReference>
<accession>C8VZE9</accession>
<dbReference type="SUPFAM" id="SSF53187">
    <property type="entry name" value="Zn-dependent exopeptidases"/>
    <property type="match status" value="1"/>
</dbReference>
<keyword evidence="1 3" id="KW-0378">Hydrolase</keyword>
<dbReference type="CDD" id="cd02696">
    <property type="entry name" value="MurNAc-LAA"/>
    <property type="match status" value="1"/>
</dbReference>
<evidence type="ECO:0000259" key="2">
    <source>
        <dbReference type="SMART" id="SM00646"/>
    </source>
</evidence>
<proteinExistence type="predicted"/>
<dbReference type="GO" id="GO:0030288">
    <property type="term" value="C:outer membrane-bounded periplasmic space"/>
    <property type="evidence" value="ECO:0007669"/>
    <property type="project" value="TreeGrafter"/>
</dbReference>
<feature type="domain" description="MurNAc-LAA" evidence="2">
    <location>
        <begin position="70"/>
        <end position="181"/>
    </location>
</feature>
<dbReference type="AlphaFoldDB" id="C8VZE9"/>
<dbReference type="Proteomes" id="UP000002217">
    <property type="component" value="Chromosome"/>
</dbReference>
<gene>
    <name evidence="3" type="ordered locus">Dtox_4227</name>
</gene>
<dbReference type="eggNOG" id="COG0860">
    <property type="taxonomic scope" value="Bacteria"/>
</dbReference>
<dbReference type="Gene3D" id="3.40.630.40">
    <property type="entry name" value="Zn-dependent exopeptidases"/>
    <property type="match status" value="1"/>
</dbReference>
<dbReference type="Pfam" id="PF01520">
    <property type="entry name" value="Amidase_3"/>
    <property type="match status" value="1"/>
</dbReference>
<dbReference type="GO" id="GO:0008745">
    <property type="term" value="F:N-acetylmuramoyl-L-alanine amidase activity"/>
    <property type="evidence" value="ECO:0007669"/>
    <property type="project" value="InterPro"/>
</dbReference>
<protein>
    <submittedName>
        <fullName evidence="3">Cell wall hydrolase/autolysin</fullName>
    </submittedName>
</protein>
<dbReference type="PANTHER" id="PTHR30404">
    <property type="entry name" value="N-ACETYLMURAMOYL-L-ALANINE AMIDASE"/>
    <property type="match status" value="1"/>
</dbReference>
<keyword evidence="4" id="KW-1185">Reference proteome</keyword>
<dbReference type="SMART" id="SM00646">
    <property type="entry name" value="Ami_3"/>
    <property type="match status" value="1"/>
</dbReference>
<dbReference type="EMBL" id="CP001720">
    <property type="protein sequence ID" value="ACV64894.1"/>
    <property type="molecule type" value="Genomic_DNA"/>
</dbReference>
<dbReference type="KEGG" id="dae:Dtox_4227"/>
<evidence type="ECO:0000313" key="3">
    <source>
        <dbReference type="EMBL" id="ACV64894.1"/>
    </source>
</evidence>
<dbReference type="PANTHER" id="PTHR30404:SF0">
    <property type="entry name" value="N-ACETYLMURAMOYL-L-ALANINE AMIDASE AMIC"/>
    <property type="match status" value="1"/>
</dbReference>
<dbReference type="HOGENOM" id="CLU_014322_9_1_9"/>